<feature type="transmembrane region" description="Helical" evidence="1">
    <location>
        <begin position="96"/>
        <end position="116"/>
    </location>
</feature>
<comment type="caution">
    <text evidence="2">The sequence shown here is derived from an EMBL/GenBank/DDBJ whole genome shotgun (WGS) entry which is preliminary data.</text>
</comment>
<keyword evidence="1" id="KW-0472">Membrane</keyword>
<dbReference type="EMBL" id="JAAVTX010000007">
    <property type="protein sequence ID" value="NKE47740.1"/>
    <property type="molecule type" value="Genomic_DNA"/>
</dbReference>
<keyword evidence="1" id="KW-1133">Transmembrane helix</keyword>
<evidence type="ECO:0000313" key="2">
    <source>
        <dbReference type="EMBL" id="NKE47740.1"/>
    </source>
</evidence>
<feature type="transmembrane region" description="Helical" evidence="1">
    <location>
        <begin position="42"/>
        <end position="61"/>
    </location>
</feature>
<accession>A0ABX1F652</accession>
<proteinExistence type="predicted"/>
<evidence type="ECO:0000256" key="1">
    <source>
        <dbReference type="SAM" id="Phobius"/>
    </source>
</evidence>
<reference evidence="2 3" key="1">
    <citation type="submission" date="2020-03" db="EMBL/GenBank/DDBJ databases">
        <title>Roseomonas selenitidurans sp. nov. isolated from soil.</title>
        <authorList>
            <person name="Liu H."/>
        </authorList>
    </citation>
    <scope>NUCLEOTIDE SEQUENCE [LARGE SCALE GENOMIC DNA]</scope>
    <source>
        <strain evidence="2 3">JCM 15073</strain>
    </source>
</reference>
<name>A0ABX1F652_9PROT</name>
<sequence>MMPARAPRLPARRLLVGSTLWLLAVSAEILLAGVALSFAGQHGPALVAVLVNLAVALRFGLTLRPGQVPLITRYARCDEAGLPSHGEAYTRALTAFWCWLLTGFALLHALAVFGWWTTADLSLLQTVACLALFLGEHAVRTHRLPELGRANPWRTFRAILAHHAA</sequence>
<evidence type="ECO:0000313" key="3">
    <source>
        <dbReference type="Proteomes" id="UP000765160"/>
    </source>
</evidence>
<keyword evidence="3" id="KW-1185">Reference proteome</keyword>
<dbReference type="Proteomes" id="UP000765160">
    <property type="component" value="Unassembled WGS sequence"/>
</dbReference>
<gene>
    <name evidence="2" type="ORF">HB662_23385</name>
</gene>
<protein>
    <submittedName>
        <fullName evidence="2">Uncharacterized protein</fullName>
    </submittedName>
</protein>
<organism evidence="2 3">
    <name type="scientific">Falsiroseomonas frigidaquae</name>
    <dbReference type="NCBI Taxonomy" id="487318"/>
    <lineage>
        <taxon>Bacteria</taxon>
        <taxon>Pseudomonadati</taxon>
        <taxon>Pseudomonadota</taxon>
        <taxon>Alphaproteobacteria</taxon>
        <taxon>Acetobacterales</taxon>
        <taxon>Roseomonadaceae</taxon>
        <taxon>Falsiroseomonas</taxon>
    </lineage>
</organism>
<dbReference type="RefSeq" id="WP_168053431.1">
    <property type="nucleotide sequence ID" value="NZ_JAATJR010000007.1"/>
</dbReference>
<keyword evidence="1" id="KW-0812">Transmembrane</keyword>